<dbReference type="Pfam" id="PF25024">
    <property type="entry name" value="EGF_TEN"/>
    <property type="match status" value="1"/>
</dbReference>
<dbReference type="FunFam" id="2.10.25.10:FF:000013">
    <property type="entry name" value="Teneurin transmembrane protein 4"/>
    <property type="match status" value="1"/>
</dbReference>
<comment type="caution">
    <text evidence="14">The sequence shown here is derived from an EMBL/GenBank/DDBJ whole genome shotgun (WGS) entry which is preliminary data.</text>
</comment>
<evidence type="ECO:0000256" key="1">
    <source>
        <dbReference type="ARBA" id="ARBA00004167"/>
    </source>
</evidence>
<dbReference type="AlphaFoldDB" id="A0A9P0JZV4"/>
<evidence type="ECO:0000256" key="6">
    <source>
        <dbReference type="ARBA" id="ARBA00022692"/>
    </source>
</evidence>
<proteinExistence type="inferred from homology"/>
<keyword evidence="9" id="KW-0472">Membrane</keyword>
<evidence type="ECO:0000256" key="5">
    <source>
        <dbReference type="ARBA" id="ARBA00022536"/>
    </source>
</evidence>
<keyword evidence="7" id="KW-0677">Repeat</keyword>
<dbReference type="PROSITE" id="PS01186">
    <property type="entry name" value="EGF_2"/>
    <property type="match status" value="2"/>
</dbReference>
<gene>
    <name evidence="14" type="ORF">ACAOBT_LOCUS5849</name>
</gene>
<comment type="subcellular location">
    <subcellularLocation>
        <location evidence="2">Cell membrane</location>
    </subcellularLocation>
    <subcellularLocation>
        <location evidence="1">Membrane</location>
        <topology evidence="1">Single-pass membrane protein</topology>
    </subcellularLocation>
</comment>
<feature type="domain" description="EGF-like" evidence="12 13">
    <location>
        <begin position="83"/>
        <end position="94"/>
    </location>
</feature>
<dbReference type="Proteomes" id="UP001152888">
    <property type="component" value="Unassembled WGS sequence"/>
</dbReference>
<dbReference type="FunFam" id="2.10.25.10:FF:000021">
    <property type="entry name" value="Teneurin transmembrane protein 2"/>
    <property type="match status" value="1"/>
</dbReference>
<dbReference type="GO" id="GO:0005886">
    <property type="term" value="C:plasma membrane"/>
    <property type="evidence" value="ECO:0007669"/>
    <property type="project" value="UniProtKB-SubCell"/>
</dbReference>
<keyword evidence="15" id="KW-1185">Reference proteome</keyword>
<name>A0A9P0JZV4_ACAOB</name>
<evidence type="ECO:0000259" key="13">
    <source>
        <dbReference type="PROSITE" id="PS01186"/>
    </source>
</evidence>
<keyword evidence="11" id="KW-0325">Glycoprotein</keyword>
<evidence type="ECO:0000256" key="7">
    <source>
        <dbReference type="ARBA" id="ARBA00022737"/>
    </source>
</evidence>
<dbReference type="SUPFAM" id="SSF57196">
    <property type="entry name" value="EGF/Laminin"/>
    <property type="match status" value="3"/>
</dbReference>
<dbReference type="PROSITE" id="PS00022">
    <property type="entry name" value="EGF_1"/>
    <property type="match status" value="2"/>
</dbReference>
<reference evidence="14" key="1">
    <citation type="submission" date="2022-03" db="EMBL/GenBank/DDBJ databases">
        <authorList>
            <person name="Sayadi A."/>
        </authorList>
    </citation>
    <scope>NUCLEOTIDE SEQUENCE</scope>
</reference>
<dbReference type="PANTHER" id="PTHR11219">
    <property type="entry name" value="TENEURIN AND N-ACETYLGLUCOSAMINE-1-PHOSPHODIESTER ALPHA-N-ACETYLGLUCOSAMINIDASE"/>
    <property type="match status" value="1"/>
</dbReference>
<evidence type="ECO:0000256" key="4">
    <source>
        <dbReference type="ARBA" id="ARBA00022475"/>
    </source>
</evidence>
<dbReference type="PANTHER" id="PTHR11219:SF69">
    <property type="entry name" value="TENEURIN-A"/>
    <property type="match status" value="1"/>
</dbReference>
<sequence>VCPVLCSGHGQYGGGLCHCEEGWKGPECDIPETDCRIADCSGHGQCVRGSCHCKPGWKGEACDEPDCEDPTCSEHGACVHGQCYCKAGWKGANCDQVDEQVHKCLPTCSDHGVYDLETARCVCNRHWTGPDCSQERCGMLSFIQLCRPVDISVEKKYMAIEITCMRQ</sequence>
<feature type="domain" description="EGF-like" evidence="12">
    <location>
        <begin position="121"/>
        <end position="132"/>
    </location>
</feature>
<dbReference type="EMBL" id="CAKOFQ010006716">
    <property type="protein sequence ID" value="CAH1964530.1"/>
    <property type="molecule type" value="Genomic_DNA"/>
</dbReference>
<keyword evidence="5" id="KW-0245">EGF-like domain</keyword>
<feature type="non-terminal residue" evidence="14">
    <location>
        <position position="1"/>
    </location>
</feature>
<evidence type="ECO:0000313" key="15">
    <source>
        <dbReference type="Proteomes" id="UP001152888"/>
    </source>
</evidence>
<dbReference type="Gene3D" id="2.10.25.10">
    <property type="entry name" value="Laminin"/>
    <property type="match status" value="4"/>
</dbReference>
<evidence type="ECO:0000256" key="11">
    <source>
        <dbReference type="ARBA" id="ARBA00023180"/>
    </source>
</evidence>
<evidence type="ECO:0000259" key="12">
    <source>
        <dbReference type="PROSITE" id="PS00022"/>
    </source>
</evidence>
<evidence type="ECO:0000313" key="14">
    <source>
        <dbReference type="EMBL" id="CAH1964530.1"/>
    </source>
</evidence>
<feature type="domain" description="EGF-like" evidence="13">
    <location>
        <begin position="17"/>
        <end position="28"/>
    </location>
</feature>
<protein>
    <recommendedName>
        <fullName evidence="12 13">EGF-like domain-containing protein</fullName>
    </recommendedName>
</protein>
<dbReference type="SMART" id="SM00181">
    <property type="entry name" value="EGF"/>
    <property type="match status" value="4"/>
</dbReference>
<dbReference type="InterPro" id="IPR051216">
    <property type="entry name" value="Teneurin"/>
</dbReference>
<dbReference type="InterPro" id="IPR000742">
    <property type="entry name" value="EGF"/>
</dbReference>
<keyword evidence="6" id="KW-0812">Transmembrane</keyword>
<comment type="similarity">
    <text evidence="3">Belongs to the tenascin family. Teneurin subfamily.</text>
</comment>
<evidence type="ECO:0000256" key="3">
    <source>
        <dbReference type="ARBA" id="ARBA00009385"/>
    </source>
</evidence>
<dbReference type="GO" id="GO:0008045">
    <property type="term" value="P:motor neuron axon guidance"/>
    <property type="evidence" value="ECO:0007669"/>
    <property type="project" value="TreeGrafter"/>
</dbReference>
<keyword evidence="10" id="KW-1015">Disulfide bond</keyword>
<dbReference type="OrthoDB" id="442731at2759"/>
<accession>A0A9P0JZV4</accession>
<organism evidence="14 15">
    <name type="scientific">Acanthoscelides obtectus</name>
    <name type="common">Bean weevil</name>
    <name type="synonym">Bruchus obtectus</name>
    <dbReference type="NCBI Taxonomy" id="200917"/>
    <lineage>
        <taxon>Eukaryota</taxon>
        <taxon>Metazoa</taxon>
        <taxon>Ecdysozoa</taxon>
        <taxon>Arthropoda</taxon>
        <taxon>Hexapoda</taxon>
        <taxon>Insecta</taxon>
        <taxon>Pterygota</taxon>
        <taxon>Neoptera</taxon>
        <taxon>Endopterygota</taxon>
        <taxon>Coleoptera</taxon>
        <taxon>Polyphaga</taxon>
        <taxon>Cucujiformia</taxon>
        <taxon>Chrysomeloidea</taxon>
        <taxon>Chrysomelidae</taxon>
        <taxon>Bruchinae</taxon>
        <taxon>Bruchini</taxon>
        <taxon>Acanthoscelides</taxon>
    </lineage>
</organism>
<evidence type="ECO:0000256" key="2">
    <source>
        <dbReference type="ARBA" id="ARBA00004236"/>
    </source>
</evidence>
<dbReference type="GO" id="GO:0008038">
    <property type="term" value="P:neuron recognition"/>
    <property type="evidence" value="ECO:0007669"/>
    <property type="project" value="UniProtKB-ARBA"/>
</dbReference>
<keyword evidence="8" id="KW-1133">Transmembrane helix</keyword>
<keyword evidence="4" id="KW-1003">Cell membrane</keyword>
<evidence type="ECO:0000256" key="8">
    <source>
        <dbReference type="ARBA" id="ARBA00022989"/>
    </source>
</evidence>
<evidence type="ECO:0000256" key="9">
    <source>
        <dbReference type="ARBA" id="ARBA00023136"/>
    </source>
</evidence>
<dbReference type="FunFam" id="2.10.25.10:FF:000001">
    <property type="entry name" value="Tenascin C"/>
    <property type="match status" value="1"/>
</dbReference>
<evidence type="ECO:0000256" key="10">
    <source>
        <dbReference type="ARBA" id="ARBA00023157"/>
    </source>
</evidence>